<dbReference type="RefSeq" id="WP_099412742.1">
    <property type="nucleotide sequence ID" value="NZ_PDYH01000008.1"/>
</dbReference>
<organism evidence="1 2">
    <name type="scientific">Pseudobutyrivibrio ruminis</name>
    <dbReference type="NCBI Taxonomy" id="46206"/>
    <lineage>
        <taxon>Bacteria</taxon>
        <taxon>Bacillati</taxon>
        <taxon>Bacillota</taxon>
        <taxon>Clostridia</taxon>
        <taxon>Lachnospirales</taxon>
        <taxon>Lachnospiraceae</taxon>
        <taxon>Pseudobutyrivibrio</taxon>
    </lineage>
</organism>
<protein>
    <submittedName>
        <fullName evidence="1">Uncharacterized protein</fullName>
    </submittedName>
</protein>
<sequence>MNDFIKQLSREDVLANLYIRTNKKFPHKHELEASDVVMIDFYQYTGLFYYYKNAIRFEITKEIMEHFLLTIDEMIWTVNANTGDDFVLLPGDDAGIYRLIDKNGDSVERILLNNTKIDTYLRTIDDGFGLEMYPAKYNQWYVVAIAIPGDDEYVEDYRSYIKSQCRNHIDMYYSIDSDGNIIEQEI</sequence>
<gene>
    <name evidence="1" type="ORF">CSX00_02520</name>
</gene>
<comment type="caution">
    <text evidence="1">The sequence shown here is derived from an EMBL/GenBank/DDBJ whole genome shotgun (WGS) entry which is preliminary data.</text>
</comment>
<evidence type="ECO:0000313" key="1">
    <source>
        <dbReference type="EMBL" id="PHU41207.1"/>
    </source>
</evidence>
<dbReference type="EMBL" id="PDYH01000008">
    <property type="protein sequence ID" value="PHU41207.1"/>
    <property type="molecule type" value="Genomic_DNA"/>
</dbReference>
<dbReference type="Proteomes" id="UP000224317">
    <property type="component" value="Unassembled WGS sequence"/>
</dbReference>
<reference evidence="1" key="1">
    <citation type="submission" date="2017-10" db="EMBL/GenBank/DDBJ databases">
        <title>Resolving the taxonomy of Roseburia spp., Eubacterium rectale and Agathobacter spp. through phylogenomic analysis.</title>
        <authorList>
            <person name="Sheridan P.O."/>
            <person name="Walker A.W."/>
            <person name="Duncan S.H."/>
            <person name="Scott K.P."/>
            <person name="Toole P.W.O."/>
            <person name="Luis P."/>
            <person name="Flint H.J."/>
        </authorList>
    </citation>
    <scope>NUCLEOTIDE SEQUENCE [LARGE SCALE GENOMIC DNA]</scope>
    <source>
        <strain evidence="1">JK10</strain>
    </source>
</reference>
<proteinExistence type="predicted"/>
<name>A0A2G3EDB6_9FIRM</name>
<evidence type="ECO:0000313" key="2">
    <source>
        <dbReference type="Proteomes" id="UP000224317"/>
    </source>
</evidence>
<dbReference type="AlphaFoldDB" id="A0A2G3EDB6"/>
<accession>A0A2G3EDB6</accession>
<keyword evidence="2" id="KW-1185">Reference proteome</keyword>